<dbReference type="SUPFAM" id="SSF50891">
    <property type="entry name" value="Cyclophilin-like"/>
    <property type="match status" value="1"/>
</dbReference>
<gene>
    <name evidence="9" type="ORF">SEMRO_295_G110510.1</name>
</gene>
<keyword evidence="3 5" id="KW-0697">Rotamase</keyword>
<evidence type="ECO:0000313" key="9">
    <source>
        <dbReference type="EMBL" id="CAB9507172.1"/>
    </source>
</evidence>
<keyword evidence="10" id="KW-1185">Reference proteome</keyword>
<dbReference type="PROSITE" id="PS50072">
    <property type="entry name" value="CSA_PPIASE_2"/>
    <property type="match status" value="1"/>
</dbReference>
<keyword evidence="4 5" id="KW-0413">Isomerase</keyword>
<protein>
    <recommendedName>
        <fullName evidence="2 5">peptidylprolyl isomerase</fullName>
        <ecNumber evidence="2 5">5.2.1.8</ecNumber>
    </recommendedName>
</protein>
<feature type="domain" description="PPIase FKBP-type" evidence="7">
    <location>
        <begin position="37"/>
        <end position="126"/>
    </location>
</feature>
<evidence type="ECO:0000256" key="6">
    <source>
        <dbReference type="SAM" id="Coils"/>
    </source>
</evidence>
<feature type="domain" description="PPIase cyclophilin-type" evidence="8">
    <location>
        <begin position="319"/>
        <end position="478"/>
    </location>
</feature>
<reference evidence="9" key="1">
    <citation type="submission" date="2020-06" db="EMBL/GenBank/DDBJ databases">
        <authorList>
            <consortium name="Plant Systems Biology data submission"/>
        </authorList>
    </citation>
    <scope>NUCLEOTIDE SEQUENCE</scope>
    <source>
        <strain evidence="9">D6</strain>
    </source>
</reference>
<dbReference type="Gene3D" id="2.40.100.10">
    <property type="entry name" value="Cyclophilin-like"/>
    <property type="match status" value="1"/>
</dbReference>
<dbReference type="InterPro" id="IPR019734">
    <property type="entry name" value="TPR_rpt"/>
</dbReference>
<dbReference type="InterPro" id="IPR046357">
    <property type="entry name" value="PPIase_dom_sf"/>
</dbReference>
<accession>A0A9N8DR39</accession>
<evidence type="ECO:0000256" key="1">
    <source>
        <dbReference type="ARBA" id="ARBA00000971"/>
    </source>
</evidence>
<evidence type="ECO:0000256" key="5">
    <source>
        <dbReference type="PROSITE-ProRule" id="PRU00277"/>
    </source>
</evidence>
<name>A0A9N8DR39_9STRA</name>
<dbReference type="PROSITE" id="PS00170">
    <property type="entry name" value="CSA_PPIASE_1"/>
    <property type="match status" value="1"/>
</dbReference>
<dbReference type="Pfam" id="PF00160">
    <property type="entry name" value="Pro_isomerase"/>
    <property type="match status" value="1"/>
</dbReference>
<evidence type="ECO:0000259" key="8">
    <source>
        <dbReference type="PROSITE" id="PS50072"/>
    </source>
</evidence>
<dbReference type="OrthoDB" id="1902587at2759"/>
<comment type="catalytic activity">
    <reaction evidence="1 5">
        <text>[protein]-peptidylproline (omega=180) = [protein]-peptidylproline (omega=0)</text>
        <dbReference type="Rhea" id="RHEA:16237"/>
        <dbReference type="Rhea" id="RHEA-COMP:10747"/>
        <dbReference type="Rhea" id="RHEA-COMP:10748"/>
        <dbReference type="ChEBI" id="CHEBI:83833"/>
        <dbReference type="ChEBI" id="CHEBI:83834"/>
        <dbReference type="EC" id="5.2.1.8"/>
    </reaction>
</comment>
<comment type="caution">
    <text evidence="9">The sequence shown here is derived from an EMBL/GenBank/DDBJ whole genome shotgun (WGS) entry which is preliminary data.</text>
</comment>
<dbReference type="PROSITE" id="PS50059">
    <property type="entry name" value="FKBP_PPIASE"/>
    <property type="match status" value="1"/>
</dbReference>
<sequence>MSAEEGYVDVSLAQDGGIMKKILEEAPDGARGPPPNGWEVTAHYTGTLASDGSKFDSSKDRGKPFVFTIGKGQVIKGWDEGFQSMKIGEKAILSCRSDYAYGDHGHPPKIPGGAQLNFEVELLDFKEKEVEKWQMTEAQRIEKATKLKAEGTELFKQKKFAEAAQKYTSATSYAVGEGITGDDIPEAERPLFVASCSNAAMCFLKTKDYPEAIHACNQVLEIEAEATTNIKALFRRGTARMNMGLLKEAKEDFMTAYNHDKTNKDVRKALQELKAKHEENKKKEKAAFGGLFASGGSSLYDEKPGIIAPNANKDNPHVWFEMKQGEETLGKIVMQIYKDITPKTAENFRCLCTGEKGDGLHYKGSTFHRVIKDFMIQGGDFTNGDGTGGKSIYGEKFADENFVIKHTKAGQLSMANAGPGTNGSQFFLTCRDTPHLDGKHVVFGHVVEGMDVVRTIENTDMLPGDKPETPVIIADCGQMDASYQP</sequence>
<dbReference type="InterPro" id="IPR011990">
    <property type="entry name" value="TPR-like_helical_dom_sf"/>
</dbReference>
<feature type="coiled-coil region" evidence="6">
    <location>
        <begin position="259"/>
        <end position="287"/>
    </location>
</feature>
<proteinExistence type="predicted"/>
<dbReference type="GO" id="GO:0005737">
    <property type="term" value="C:cytoplasm"/>
    <property type="evidence" value="ECO:0007669"/>
    <property type="project" value="TreeGrafter"/>
</dbReference>
<dbReference type="AlphaFoldDB" id="A0A9N8DR39"/>
<dbReference type="Pfam" id="PF00254">
    <property type="entry name" value="FKBP_C"/>
    <property type="match status" value="1"/>
</dbReference>
<organism evidence="9 10">
    <name type="scientific">Seminavis robusta</name>
    <dbReference type="NCBI Taxonomy" id="568900"/>
    <lineage>
        <taxon>Eukaryota</taxon>
        <taxon>Sar</taxon>
        <taxon>Stramenopiles</taxon>
        <taxon>Ochrophyta</taxon>
        <taxon>Bacillariophyta</taxon>
        <taxon>Bacillariophyceae</taxon>
        <taxon>Bacillariophycidae</taxon>
        <taxon>Naviculales</taxon>
        <taxon>Naviculaceae</taxon>
        <taxon>Seminavis</taxon>
    </lineage>
</organism>
<dbReference type="InterPro" id="IPR002130">
    <property type="entry name" value="Cyclophilin-type_PPIase_dom"/>
</dbReference>
<dbReference type="CDD" id="cd01926">
    <property type="entry name" value="cyclophilin_ABH_like"/>
    <property type="match status" value="1"/>
</dbReference>
<dbReference type="PRINTS" id="PR00153">
    <property type="entry name" value="CSAPPISMRASE"/>
</dbReference>
<dbReference type="FunFam" id="2.40.100.10:FF:000001">
    <property type="entry name" value="Peptidyl-prolyl cis-trans isomerase"/>
    <property type="match status" value="1"/>
</dbReference>
<dbReference type="InterPro" id="IPR001179">
    <property type="entry name" value="PPIase_FKBP_dom"/>
</dbReference>
<dbReference type="Proteomes" id="UP001153069">
    <property type="component" value="Unassembled WGS sequence"/>
</dbReference>
<evidence type="ECO:0000313" key="10">
    <source>
        <dbReference type="Proteomes" id="UP001153069"/>
    </source>
</evidence>
<dbReference type="GO" id="GO:0006457">
    <property type="term" value="P:protein folding"/>
    <property type="evidence" value="ECO:0007669"/>
    <property type="project" value="InterPro"/>
</dbReference>
<dbReference type="GO" id="GO:0003755">
    <property type="term" value="F:peptidyl-prolyl cis-trans isomerase activity"/>
    <property type="evidence" value="ECO:0007669"/>
    <property type="project" value="UniProtKB-KW"/>
</dbReference>
<keyword evidence="6" id="KW-0175">Coiled coil</keyword>
<dbReference type="SUPFAM" id="SSF48452">
    <property type="entry name" value="TPR-like"/>
    <property type="match status" value="1"/>
</dbReference>
<dbReference type="GO" id="GO:0016018">
    <property type="term" value="F:cyclosporin A binding"/>
    <property type="evidence" value="ECO:0007669"/>
    <property type="project" value="TreeGrafter"/>
</dbReference>
<dbReference type="InterPro" id="IPR020892">
    <property type="entry name" value="Cyclophilin-type_PPIase_CS"/>
</dbReference>
<evidence type="ECO:0000259" key="7">
    <source>
        <dbReference type="PROSITE" id="PS50059"/>
    </source>
</evidence>
<dbReference type="Gene3D" id="1.25.40.10">
    <property type="entry name" value="Tetratricopeptide repeat domain"/>
    <property type="match status" value="1"/>
</dbReference>
<dbReference type="EMBL" id="CAICTM010000294">
    <property type="protein sequence ID" value="CAB9507172.1"/>
    <property type="molecule type" value="Genomic_DNA"/>
</dbReference>
<dbReference type="Gene3D" id="3.10.50.40">
    <property type="match status" value="1"/>
</dbReference>
<dbReference type="InterPro" id="IPR029000">
    <property type="entry name" value="Cyclophilin-like_dom_sf"/>
</dbReference>
<dbReference type="EC" id="5.2.1.8" evidence="2 5"/>
<dbReference type="SUPFAM" id="SSF54534">
    <property type="entry name" value="FKBP-like"/>
    <property type="match status" value="1"/>
</dbReference>
<dbReference type="PANTHER" id="PTHR11071">
    <property type="entry name" value="PEPTIDYL-PROLYL CIS-TRANS ISOMERASE"/>
    <property type="match status" value="1"/>
</dbReference>
<evidence type="ECO:0000256" key="3">
    <source>
        <dbReference type="ARBA" id="ARBA00023110"/>
    </source>
</evidence>
<evidence type="ECO:0000256" key="4">
    <source>
        <dbReference type="ARBA" id="ARBA00023235"/>
    </source>
</evidence>
<evidence type="ECO:0000256" key="2">
    <source>
        <dbReference type="ARBA" id="ARBA00013194"/>
    </source>
</evidence>
<dbReference type="FunFam" id="3.10.50.40:FF:000006">
    <property type="entry name" value="Peptidyl-prolyl cis-trans isomerase"/>
    <property type="match status" value="1"/>
</dbReference>
<dbReference type="PANTHER" id="PTHR11071:SF552">
    <property type="entry name" value="PEPTIDYL-PROLYL CIS-TRANS ISOMERASE CYP26-1"/>
    <property type="match status" value="1"/>
</dbReference>
<dbReference type="SMART" id="SM00028">
    <property type="entry name" value="TPR"/>
    <property type="match status" value="3"/>
</dbReference>